<keyword evidence="1" id="KW-0229">DNA integration</keyword>
<evidence type="ECO:0000256" key="1">
    <source>
        <dbReference type="ARBA" id="ARBA00022908"/>
    </source>
</evidence>
<evidence type="ECO:0000256" key="2">
    <source>
        <dbReference type="ARBA" id="ARBA00023125"/>
    </source>
</evidence>
<evidence type="ECO:0000256" key="3">
    <source>
        <dbReference type="PROSITE-ProRule" id="PRU01248"/>
    </source>
</evidence>
<evidence type="ECO:0000313" key="7">
    <source>
        <dbReference type="EMBL" id="RMU72386.1"/>
    </source>
</evidence>
<evidence type="ECO:0000259" key="6">
    <source>
        <dbReference type="PROSITE" id="PS51900"/>
    </source>
</evidence>
<evidence type="ECO:0000256" key="4">
    <source>
        <dbReference type="SAM" id="MobiDB-lite"/>
    </source>
</evidence>
<dbReference type="PROSITE" id="PS51900">
    <property type="entry name" value="CB"/>
    <property type="match status" value="1"/>
</dbReference>
<keyword evidence="2 3" id="KW-0238">DNA-binding</keyword>
<dbReference type="Proteomes" id="UP000274315">
    <property type="component" value="Unassembled WGS sequence"/>
</dbReference>
<dbReference type="InterPro" id="IPR010998">
    <property type="entry name" value="Integrase_recombinase_N"/>
</dbReference>
<feature type="domain" description="Tyr recombinase" evidence="5">
    <location>
        <begin position="139"/>
        <end position="186"/>
    </location>
</feature>
<protein>
    <submittedName>
        <fullName evidence="7">Integrase</fullName>
    </submittedName>
</protein>
<feature type="region of interest" description="Disordered" evidence="4">
    <location>
        <begin position="125"/>
        <end position="148"/>
    </location>
</feature>
<dbReference type="InterPro" id="IPR004107">
    <property type="entry name" value="Integrase_SAM-like_N"/>
</dbReference>
<gene>
    <name evidence="7" type="ORF">ALP24_02237</name>
</gene>
<dbReference type="Gene3D" id="1.10.150.130">
    <property type="match status" value="1"/>
</dbReference>
<organism evidence="7 8">
    <name type="scientific">Pseudomonas syringae pv. aptata</name>
    <dbReference type="NCBI Taxonomy" id="83167"/>
    <lineage>
        <taxon>Bacteria</taxon>
        <taxon>Pseudomonadati</taxon>
        <taxon>Pseudomonadota</taxon>
        <taxon>Gammaproteobacteria</taxon>
        <taxon>Pseudomonadales</taxon>
        <taxon>Pseudomonadaceae</taxon>
        <taxon>Pseudomonas</taxon>
        <taxon>Pseudomonas syringae</taxon>
    </lineage>
</organism>
<accession>A0A3M5WPL2</accession>
<dbReference type="InterPro" id="IPR002104">
    <property type="entry name" value="Integrase_catalytic"/>
</dbReference>
<dbReference type="Pfam" id="PF02899">
    <property type="entry name" value="Phage_int_SAM_1"/>
    <property type="match status" value="1"/>
</dbReference>
<reference evidence="7 8" key="1">
    <citation type="submission" date="2018-08" db="EMBL/GenBank/DDBJ databases">
        <title>Recombination of ecologically and evolutionarily significant loci maintains genetic cohesion in the Pseudomonas syringae species complex.</title>
        <authorList>
            <person name="Dillon M."/>
            <person name="Thakur S."/>
            <person name="Almeida R.N.D."/>
            <person name="Weir B.S."/>
            <person name="Guttman D.S."/>
        </authorList>
    </citation>
    <scope>NUCLEOTIDE SEQUENCE [LARGE SCALE GENOMIC DNA]</scope>
    <source>
        <strain evidence="7 8">ICMP 11935</strain>
    </source>
</reference>
<evidence type="ECO:0000259" key="5">
    <source>
        <dbReference type="PROSITE" id="PS51898"/>
    </source>
</evidence>
<dbReference type="GO" id="GO:0003677">
    <property type="term" value="F:DNA binding"/>
    <property type="evidence" value="ECO:0007669"/>
    <property type="project" value="UniProtKB-UniRule"/>
</dbReference>
<proteinExistence type="predicted"/>
<dbReference type="PROSITE" id="PS51898">
    <property type="entry name" value="TYR_RECOMBINASE"/>
    <property type="match status" value="1"/>
</dbReference>
<dbReference type="GO" id="GO:0015074">
    <property type="term" value="P:DNA integration"/>
    <property type="evidence" value="ECO:0007669"/>
    <property type="project" value="UniProtKB-KW"/>
</dbReference>
<dbReference type="GO" id="GO:0006310">
    <property type="term" value="P:DNA recombination"/>
    <property type="evidence" value="ECO:0007669"/>
    <property type="project" value="InterPro"/>
</dbReference>
<name>A0A3M5WPL2_PSEAP</name>
<evidence type="ECO:0000313" key="8">
    <source>
        <dbReference type="Proteomes" id="UP000274315"/>
    </source>
</evidence>
<dbReference type="EMBL" id="RBUF01000423">
    <property type="protein sequence ID" value="RMU72386.1"/>
    <property type="molecule type" value="Genomic_DNA"/>
</dbReference>
<feature type="domain" description="Core-binding (CB)" evidence="6">
    <location>
        <begin position="34"/>
        <end position="115"/>
    </location>
</feature>
<dbReference type="AlphaFoldDB" id="A0A3M5WPL2"/>
<dbReference type="InterPro" id="IPR044068">
    <property type="entry name" value="CB"/>
</dbReference>
<dbReference type="InterPro" id="IPR011010">
    <property type="entry name" value="DNA_brk_join_enz"/>
</dbReference>
<feature type="region of interest" description="Disordered" evidence="4">
    <location>
        <begin position="1"/>
        <end position="20"/>
    </location>
</feature>
<sequence>MTQINAITEQASTGLTQQSSTGERRLSAAEFQQLGAVPAAVEWFANIDNPRTRRAYQNDLEDFCGFVSLAGAEEFRAVTRSHVSAWRAQLELRGLSGATIRRKLAALASLFDHLLENNAVAGGNPVHGVKRPPVESNEGKTPALGDHQAKQLLNAPDTETLKGLRDRAILAVLPYHGLRREEAAQL</sequence>
<dbReference type="SUPFAM" id="SSF56349">
    <property type="entry name" value="DNA breaking-rejoining enzymes"/>
    <property type="match status" value="1"/>
</dbReference>
<comment type="caution">
    <text evidence="7">The sequence shown here is derived from an EMBL/GenBank/DDBJ whole genome shotgun (WGS) entry which is preliminary data.</text>
</comment>